<comment type="caution">
    <text evidence="2">The sequence shown here is derived from an EMBL/GenBank/DDBJ whole genome shotgun (WGS) entry which is preliminary data.</text>
</comment>
<dbReference type="EMBL" id="JARKNE010000010">
    <property type="protein sequence ID" value="KAK5793257.1"/>
    <property type="molecule type" value="Genomic_DNA"/>
</dbReference>
<keyword evidence="3" id="KW-1185">Reference proteome</keyword>
<gene>
    <name evidence="2" type="ORF">PVK06_034397</name>
</gene>
<protein>
    <recommendedName>
        <fullName evidence="1">Myb/SANT-like domain-containing protein</fullName>
    </recommendedName>
</protein>
<accession>A0ABR0NE40</accession>
<organism evidence="2 3">
    <name type="scientific">Gossypium arboreum</name>
    <name type="common">Tree cotton</name>
    <name type="synonym">Gossypium nanking</name>
    <dbReference type="NCBI Taxonomy" id="29729"/>
    <lineage>
        <taxon>Eukaryota</taxon>
        <taxon>Viridiplantae</taxon>
        <taxon>Streptophyta</taxon>
        <taxon>Embryophyta</taxon>
        <taxon>Tracheophyta</taxon>
        <taxon>Spermatophyta</taxon>
        <taxon>Magnoliopsida</taxon>
        <taxon>eudicotyledons</taxon>
        <taxon>Gunneridae</taxon>
        <taxon>Pentapetalae</taxon>
        <taxon>rosids</taxon>
        <taxon>malvids</taxon>
        <taxon>Malvales</taxon>
        <taxon>Malvaceae</taxon>
        <taxon>Malvoideae</taxon>
        <taxon>Gossypium</taxon>
    </lineage>
</organism>
<sequence length="74" mass="8600">MSTSAVEVSGEKVKAMWDKRLIEIFFDICIKEILKGNRPGTHFTKDGWLKLMTNLEKETARLIHRYNFKISGMP</sequence>
<dbReference type="InterPro" id="IPR024752">
    <property type="entry name" value="Myb/SANT-like_dom"/>
</dbReference>
<feature type="domain" description="Myb/SANT-like" evidence="1">
    <location>
        <begin position="17"/>
        <end position="60"/>
    </location>
</feature>
<evidence type="ECO:0000313" key="3">
    <source>
        <dbReference type="Proteomes" id="UP001358586"/>
    </source>
</evidence>
<evidence type="ECO:0000313" key="2">
    <source>
        <dbReference type="EMBL" id="KAK5793257.1"/>
    </source>
</evidence>
<dbReference type="Proteomes" id="UP001358586">
    <property type="component" value="Chromosome 10"/>
</dbReference>
<reference evidence="2 3" key="1">
    <citation type="submission" date="2023-03" db="EMBL/GenBank/DDBJ databases">
        <title>WGS of Gossypium arboreum.</title>
        <authorList>
            <person name="Yu D."/>
        </authorList>
    </citation>
    <scope>NUCLEOTIDE SEQUENCE [LARGE SCALE GENOMIC DNA]</scope>
    <source>
        <tissue evidence="2">Leaf</tissue>
    </source>
</reference>
<proteinExistence type="predicted"/>
<dbReference type="Pfam" id="PF12776">
    <property type="entry name" value="Myb_DNA-bind_3"/>
    <property type="match status" value="1"/>
</dbReference>
<name>A0ABR0NE40_GOSAR</name>
<evidence type="ECO:0000259" key="1">
    <source>
        <dbReference type="Pfam" id="PF12776"/>
    </source>
</evidence>